<evidence type="ECO:0000313" key="2">
    <source>
        <dbReference type="Proteomes" id="UP000253606"/>
    </source>
</evidence>
<dbReference type="AlphaFoldDB" id="A0A2Z5FTN9"/>
<keyword evidence="2" id="KW-1185">Reference proteome</keyword>
<dbReference type="Proteomes" id="UP000253606">
    <property type="component" value="Chromosome"/>
</dbReference>
<accession>A0A2Z5FTN9</accession>
<protein>
    <submittedName>
        <fullName evidence="1">Uncharacterized protein</fullName>
    </submittedName>
</protein>
<evidence type="ECO:0000313" key="1">
    <source>
        <dbReference type="EMBL" id="AXC10188.1"/>
    </source>
</evidence>
<proteinExistence type="predicted"/>
<dbReference type="KEGG" id="abas:ACPOL_0829"/>
<name>A0A2Z5FTN9_9BACT</name>
<gene>
    <name evidence="1" type="ORF">ACPOL_0829</name>
</gene>
<organism evidence="1 2">
    <name type="scientific">Acidisarcina polymorpha</name>
    <dbReference type="NCBI Taxonomy" id="2211140"/>
    <lineage>
        <taxon>Bacteria</taxon>
        <taxon>Pseudomonadati</taxon>
        <taxon>Acidobacteriota</taxon>
        <taxon>Terriglobia</taxon>
        <taxon>Terriglobales</taxon>
        <taxon>Acidobacteriaceae</taxon>
        <taxon>Acidisarcina</taxon>
    </lineage>
</organism>
<reference evidence="1 2" key="1">
    <citation type="journal article" date="2018" name="Front. Microbiol.">
        <title>Hydrolytic Capabilities as a Key to Environmental Success: Chitinolytic and Cellulolytic Acidobacteria From Acidic Sub-arctic Soils and Boreal Peatlands.</title>
        <authorList>
            <person name="Belova S.E."/>
            <person name="Ravin N.V."/>
            <person name="Pankratov T.A."/>
            <person name="Rakitin A.L."/>
            <person name="Ivanova A.A."/>
            <person name="Beletsky A.V."/>
            <person name="Mardanov A.V."/>
            <person name="Sinninghe Damste J.S."/>
            <person name="Dedysh S.N."/>
        </authorList>
    </citation>
    <scope>NUCLEOTIDE SEQUENCE [LARGE SCALE GENOMIC DNA]</scope>
    <source>
        <strain evidence="1 2">SBC82</strain>
    </source>
</reference>
<sequence>MFSHYGSTTWEQDCYAGSQILKTLPLLPGVTRLRAFILPP</sequence>
<dbReference type="EMBL" id="CP030840">
    <property type="protein sequence ID" value="AXC10188.1"/>
    <property type="molecule type" value="Genomic_DNA"/>
</dbReference>